<comment type="caution">
    <text evidence="2">The sequence shown here is derived from an EMBL/GenBank/DDBJ whole genome shotgun (WGS) entry which is preliminary data.</text>
</comment>
<feature type="domain" description="ChrR-like cupin" evidence="1">
    <location>
        <begin position="100"/>
        <end position="190"/>
    </location>
</feature>
<dbReference type="AlphaFoldDB" id="A0A6M0RJP4"/>
<evidence type="ECO:0000313" key="3">
    <source>
        <dbReference type="Proteomes" id="UP000481033"/>
    </source>
</evidence>
<dbReference type="InterPro" id="IPR041916">
    <property type="entry name" value="Anti_sigma_zinc_sf"/>
</dbReference>
<dbReference type="SUPFAM" id="SSF51182">
    <property type="entry name" value="RmlC-like cupins"/>
    <property type="match status" value="1"/>
</dbReference>
<dbReference type="RefSeq" id="WP_163698009.1">
    <property type="nucleotide sequence ID" value="NZ_QXHD01000004.1"/>
</dbReference>
<evidence type="ECO:0000259" key="1">
    <source>
        <dbReference type="Pfam" id="PF12973"/>
    </source>
</evidence>
<evidence type="ECO:0000313" key="2">
    <source>
        <dbReference type="EMBL" id="NEZ56080.1"/>
    </source>
</evidence>
<proteinExistence type="predicted"/>
<organism evidence="2 3">
    <name type="scientific">Adonisia turfae CCMR0081</name>
    <dbReference type="NCBI Taxonomy" id="2292702"/>
    <lineage>
        <taxon>Bacteria</taxon>
        <taxon>Bacillati</taxon>
        <taxon>Cyanobacteriota</taxon>
        <taxon>Adonisia</taxon>
        <taxon>Adonisia turfae</taxon>
    </lineage>
</organism>
<dbReference type="InterPro" id="IPR014710">
    <property type="entry name" value="RmlC-like_jellyroll"/>
</dbReference>
<dbReference type="EMBL" id="QXHD01000004">
    <property type="protein sequence ID" value="NEZ56080.1"/>
    <property type="molecule type" value="Genomic_DNA"/>
</dbReference>
<dbReference type="InterPro" id="IPR011051">
    <property type="entry name" value="RmlC_Cupin_sf"/>
</dbReference>
<dbReference type="InterPro" id="IPR025979">
    <property type="entry name" value="ChrR-like_cupin_dom"/>
</dbReference>
<accession>A0A6M0RJP4</accession>
<name>A0A6M0RJP4_9CYAN</name>
<dbReference type="Proteomes" id="UP000481033">
    <property type="component" value="Unassembled WGS sequence"/>
</dbReference>
<keyword evidence="3" id="KW-1185">Reference proteome</keyword>
<protein>
    <submittedName>
        <fullName evidence="2">Anti-sigma factor</fullName>
    </submittedName>
</protein>
<reference evidence="2 3" key="1">
    <citation type="journal article" date="2020" name="Microb. Ecol.">
        <title>Ecogenomics of the Marine Benthic Filamentous Cyanobacterium Adonisia.</title>
        <authorList>
            <person name="Walter J.M."/>
            <person name="Coutinho F.H."/>
            <person name="Leomil L."/>
            <person name="Hargreaves P.I."/>
            <person name="Campeao M.E."/>
            <person name="Vieira V.V."/>
            <person name="Silva B.S."/>
            <person name="Fistarol G.O."/>
            <person name="Salomon P.S."/>
            <person name="Sawabe T."/>
            <person name="Mino S."/>
            <person name="Hosokawa M."/>
            <person name="Miyashita H."/>
            <person name="Maruyama F."/>
            <person name="van Verk M.C."/>
            <person name="Dutilh B.E."/>
            <person name="Thompson C.C."/>
            <person name="Thompson F.L."/>
        </authorList>
    </citation>
    <scope>NUCLEOTIDE SEQUENCE [LARGE SCALE GENOMIC DNA]</scope>
    <source>
        <strain evidence="2 3">CCMR0081</strain>
    </source>
</reference>
<dbReference type="Pfam" id="PF12973">
    <property type="entry name" value="Cupin_7"/>
    <property type="match status" value="1"/>
</dbReference>
<dbReference type="Gene3D" id="1.10.10.1320">
    <property type="entry name" value="Anti-sigma factor, zinc-finger domain"/>
    <property type="match status" value="1"/>
</dbReference>
<gene>
    <name evidence="2" type="ORF">DXZ20_10430</name>
</gene>
<dbReference type="Gene3D" id="2.60.120.10">
    <property type="entry name" value="Jelly Rolls"/>
    <property type="match status" value="1"/>
</dbReference>
<sequence length="202" mass="21920">MNPPESYSNADAAALYALDALEADERAQFEQDLLDSTELEQAVREFEETAATLAYVAKPMPMAAALKERLWQRIATQSVGASSELLQLLDVPINQLKQKAAELSWSLLPGKSGVEVAPWQTEETSREAAFFARKIGAGLFPNHYHASGETVLVLDGDFVVDGQVYHPGEQVSAPGKTSHQPKSLTGCLLLCVSSMDDDILDV</sequence>